<dbReference type="InterPro" id="IPR035396">
    <property type="entry name" value="Bac_rhamnosid6H"/>
</dbReference>
<comment type="caution">
    <text evidence="2">The sequence shown here is derived from an EMBL/GenBank/DDBJ whole genome shotgun (WGS) entry which is preliminary data.</text>
</comment>
<dbReference type="Gene3D" id="2.60.120.260">
    <property type="entry name" value="Galactose-binding domain-like"/>
    <property type="match status" value="2"/>
</dbReference>
<dbReference type="InterPro" id="IPR008928">
    <property type="entry name" value="6-hairpin_glycosidase_sf"/>
</dbReference>
<evidence type="ECO:0000259" key="1">
    <source>
        <dbReference type="Pfam" id="PF17389"/>
    </source>
</evidence>
<gene>
    <name evidence="2" type="ORF">BEI61_00986</name>
</gene>
<dbReference type="InterPro" id="IPR012341">
    <property type="entry name" value="6hp_glycosidase-like_sf"/>
</dbReference>
<evidence type="ECO:0000313" key="2">
    <source>
        <dbReference type="EMBL" id="ODM05103.1"/>
    </source>
</evidence>
<dbReference type="PANTHER" id="PTHR34987:SF2">
    <property type="entry name" value="B, PUTATIVE (AFU_ORTHOLOGUE AFUA_7G05040)-RELATED"/>
    <property type="match status" value="1"/>
</dbReference>
<name>A0A1E3A8L3_9FIRM</name>
<sequence length="793" mass="90075">MTYFKNARPVWLTGREKEKNCVAGFICCFNSRELSGNNLVLSIASSGIYRACLNGSFLGHGPARAAHGYFRVDRIALPSDLLQENNILTIEVISFYVNSFYIVEQPGFLQAELQCDDKVIRFTDADGDFRAHILKERLQKVQRYSFQRPFIEAFRLEEGFDDWKKGTGGSGEPLCRQEDKQLLDRRVPWPDFPVLQINKIIAEGTFDSGNTELPVWQDRSLFEIGDTLHGFPLDELEEKVSLVMDGCVTCTLTSGQSPSSLNDGRLLSEHCFFIADAGRNTTGFIGICLECTQASRVYITFDEVLLNGDVSYNRMSCVNAVSLELKPGKYCLETIQPYTCRYLKPMVLSGSVNIRDIYIRELKNPAVSQASFSACDDSLNRIFEAGRETFAQNAPDLYMDCPSRERAGWLCDSFFTARVEMDLTGNHLVEDNFLENYLLPEQFPYLPEGMIPMCYPSDHPDGVYIANWALWFILELYEYQGRSPQSSLIPALQKRVDGILAFMARYENEGGLLENIPGWVFVEWSKANELTDGVNYPSNMLYSAALLAASRLYKKEEYRQKGLRIRCKIREQSFDGQWFCDHALRADGRLVRQSDATEVCQYYAFFFGTAEQEDYPDLFNRLLEDFGPDRTARGLHPQIWPANAFIGNYLRMELLSRAGRPAQLLKESREYFDYMALKTGTLWENTGDYASCNHGFASHILHCFYRDILGVAGIENNRIRLVFHDLPLTECQGTLPVSEGLLSIRWTRSGSTLTACIQAPEGCRIQAACSDGLQLQTRIQMLSQHSSSQEKHK</sequence>
<proteinExistence type="predicted"/>
<dbReference type="Gene3D" id="2.60.420.10">
    <property type="entry name" value="Maltose phosphorylase, domain 3"/>
    <property type="match status" value="1"/>
</dbReference>
<dbReference type="RefSeq" id="WP_069151482.1">
    <property type="nucleotide sequence ID" value="NZ_MCGH01000002.1"/>
</dbReference>
<dbReference type="Gene3D" id="1.50.10.10">
    <property type="match status" value="1"/>
</dbReference>
<protein>
    <submittedName>
        <fullName evidence="2">Bacterial alpha-L-rhamnosidase</fullName>
    </submittedName>
</protein>
<dbReference type="SUPFAM" id="SSF48208">
    <property type="entry name" value="Six-hairpin glycosidases"/>
    <property type="match status" value="1"/>
</dbReference>
<dbReference type="Pfam" id="PF17389">
    <property type="entry name" value="Bac_rhamnosid6H"/>
    <property type="match status" value="1"/>
</dbReference>
<reference evidence="2 3" key="1">
    <citation type="submission" date="2016-07" db="EMBL/GenBank/DDBJ databases">
        <title>Characterization of isolates of Eisenbergiella tayi derived from blood cultures, using whole genome sequencing.</title>
        <authorList>
            <person name="Burdz T."/>
            <person name="Wiebe D."/>
            <person name="Huynh C."/>
            <person name="Bernard K."/>
        </authorList>
    </citation>
    <scope>NUCLEOTIDE SEQUENCE [LARGE SCALE GENOMIC DNA]</scope>
    <source>
        <strain evidence="2 3">NML 110608</strain>
    </source>
</reference>
<dbReference type="Proteomes" id="UP000094067">
    <property type="component" value="Unassembled WGS sequence"/>
</dbReference>
<dbReference type="AlphaFoldDB" id="A0A1E3A8L3"/>
<feature type="domain" description="Alpha-L-rhamnosidase six-hairpin glycosidase" evidence="1">
    <location>
        <begin position="370"/>
        <end position="554"/>
    </location>
</feature>
<dbReference type="PANTHER" id="PTHR34987">
    <property type="entry name" value="C, PUTATIVE (AFU_ORTHOLOGUE AFUA_3G02880)-RELATED"/>
    <property type="match status" value="1"/>
</dbReference>
<organism evidence="2 3">
    <name type="scientific">Eisenbergiella tayi</name>
    <dbReference type="NCBI Taxonomy" id="1432052"/>
    <lineage>
        <taxon>Bacteria</taxon>
        <taxon>Bacillati</taxon>
        <taxon>Bacillota</taxon>
        <taxon>Clostridia</taxon>
        <taxon>Lachnospirales</taxon>
        <taxon>Lachnospiraceae</taxon>
        <taxon>Eisenbergiella</taxon>
    </lineage>
</organism>
<accession>A0A1E3A8L3</accession>
<dbReference type="EMBL" id="MCGH01000002">
    <property type="protein sequence ID" value="ODM05103.1"/>
    <property type="molecule type" value="Genomic_DNA"/>
</dbReference>
<evidence type="ECO:0000313" key="3">
    <source>
        <dbReference type="Proteomes" id="UP000094067"/>
    </source>
</evidence>
<dbReference type="GO" id="GO:0005975">
    <property type="term" value="P:carbohydrate metabolic process"/>
    <property type="evidence" value="ECO:0007669"/>
    <property type="project" value="InterPro"/>
</dbReference>